<feature type="transmembrane region" description="Helical" evidence="1">
    <location>
        <begin position="68"/>
        <end position="85"/>
    </location>
</feature>
<comment type="caution">
    <text evidence="2">The sequence shown here is derived from an EMBL/GenBank/DDBJ whole genome shotgun (WGS) entry which is preliminary data.</text>
</comment>
<keyword evidence="1" id="KW-0812">Transmembrane</keyword>
<feature type="transmembrane region" description="Helical" evidence="1">
    <location>
        <begin position="127"/>
        <end position="145"/>
    </location>
</feature>
<sequence>MRKFVRLLPSGPIELYNLADDPGETNNIAGENKEIVSKIDELMAESHIENADFPLLGKTPFRLGLENGWLFLIPFGLVVSAIAFFRRKKDREEQISKPDRITLLRGISTAILAGISFFSPMMVMAPWFYRSVAAAVTGILVYGVLKVLNRNGFPGAFLFWIALGAVIPSWPFIAALLFWFIAGLTTLRFDS</sequence>
<dbReference type="InterPro" id="IPR017850">
    <property type="entry name" value="Alkaline_phosphatase_core_sf"/>
</dbReference>
<reference evidence="2 3" key="1">
    <citation type="submission" date="2020-08" db="EMBL/GenBank/DDBJ databases">
        <title>Genomic Encyclopedia of Type Strains, Phase IV (KMG-IV): sequencing the most valuable type-strain genomes for metagenomic binning, comparative biology and taxonomic classification.</title>
        <authorList>
            <person name="Goeker M."/>
        </authorList>
    </citation>
    <scope>NUCLEOTIDE SEQUENCE [LARGE SCALE GENOMIC DNA]</scope>
    <source>
        <strain evidence="2 3">DSM 2461</strain>
    </source>
</reference>
<dbReference type="RefSeq" id="WP_221439811.1">
    <property type="nucleotide sequence ID" value="NZ_JACHGJ010000002.1"/>
</dbReference>
<evidence type="ECO:0000313" key="3">
    <source>
        <dbReference type="Proteomes" id="UP000587760"/>
    </source>
</evidence>
<keyword evidence="1" id="KW-1133">Transmembrane helix</keyword>
<proteinExistence type="predicted"/>
<organism evidence="2 3">
    <name type="scientific">Spirochaeta isovalerica</name>
    <dbReference type="NCBI Taxonomy" id="150"/>
    <lineage>
        <taxon>Bacteria</taxon>
        <taxon>Pseudomonadati</taxon>
        <taxon>Spirochaetota</taxon>
        <taxon>Spirochaetia</taxon>
        <taxon>Spirochaetales</taxon>
        <taxon>Spirochaetaceae</taxon>
        <taxon>Spirochaeta</taxon>
    </lineage>
</organism>
<feature type="transmembrane region" description="Helical" evidence="1">
    <location>
        <begin position="157"/>
        <end position="182"/>
    </location>
</feature>
<evidence type="ECO:0000256" key="1">
    <source>
        <dbReference type="SAM" id="Phobius"/>
    </source>
</evidence>
<dbReference type="EMBL" id="JACHGJ010000002">
    <property type="protein sequence ID" value="MBB6479451.1"/>
    <property type="molecule type" value="Genomic_DNA"/>
</dbReference>
<dbReference type="Gene3D" id="3.30.1120.10">
    <property type="match status" value="1"/>
</dbReference>
<accession>A0A841R7U9</accession>
<gene>
    <name evidence="2" type="ORF">HNR50_001109</name>
</gene>
<keyword evidence="1" id="KW-0472">Membrane</keyword>
<dbReference type="Proteomes" id="UP000587760">
    <property type="component" value="Unassembled WGS sequence"/>
</dbReference>
<evidence type="ECO:0000313" key="2">
    <source>
        <dbReference type="EMBL" id="MBB6479451.1"/>
    </source>
</evidence>
<dbReference type="SUPFAM" id="SSF53649">
    <property type="entry name" value="Alkaline phosphatase-like"/>
    <property type="match status" value="1"/>
</dbReference>
<protein>
    <submittedName>
        <fullName evidence="2">Uncharacterized protein</fullName>
    </submittedName>
</protein>
<name>A0A841R7U9_9SPIO</name>
<keyword evidence="3" id="KW-1185">Reference proteome</keyword>
<dbReference type="AlphaFoldDB" id="A0A841R7U9"/>
<feature type="transmembrane region" description="Helical" evidence="1">
    <location>
        <begin position="101"/>
        <end position="121"/>
    </location>
</feature>